<organism evidence="2">
    <name type="scientific">marine sediment metagenome</name>
    <dbReference type="NCBI Taxonomy" id="412755"/>
    <lineage>
        <taxon>unclassified sequences</taxon>
        <taxon>metagenomes</taxon>
        <taxon>ecological metagenomes</taxon>
    </lineage>
</organism>
<evidence type="ECO:0000256" key="1">
    <source>
        <dbReference type="SAM" id="MobiDB-lite"/>
    </source>
</evidence>
<dbReference type="AlphaFoldDB" id="A0A0F9U5M8"/>
<comment type="caution">
    <text evidence="2">The sequence shown here is derived from an EMBL/GenBank/DDBJ whole genome shotgun (WGS) entry which is preliminary data.</text>
</comment>
<proteinExistence type="predicted"/>
<reference evidence="2" key="1">
    <citation type="journal article" date="2015" name="Nature">
        <title>Complex archaea that bridge the gap between prokaryotes and eukaryotes.</title>
        <authorList>
            <person name="Spang A."/>
            <person name="Saw J.H."/>
            <person name="Jorgensen S.L."/>
            <person name="Zaremba-Niedzwiedzka K."/>
            <person name="Martijn J."/>
            <person name="Lind A.E."/>
            <person name="van Eijk R."/>
            <person name="Schleper C."/>
            <person name="Guy L."/>
            <person name="Ettema T.J."/>
        </authorList>
    </citation>
    <scope>NUCLEOTIDE SEQUENCE</scope>
</reference>
<feature type="region of interest" description="Disordered" evidence="1">
    <location>
        <begin position="60"/>
        <end position="87"/>
    </location>
</feature>
<dbReference type="EMBL" id="LAZR01000836">
    <property type="protein sequence ID" value="KKN56611.1"/>
    <property type="molecule type" value="Genomic_DNA"/>
</dbReference>
<accession>A0A0F9U5M8</accession>
<name>A0A0F9U5M8_9ZZZZ</name>
<feature type="compositionally biased region" description="Polar residues" evidence="1">
    <location>
        <begin position="60"/>
        <end position="82"/>
    </location>
</feature>
<protein>
    <submittedName>
        <fullName evidence="2">Uncharacterized protein</fullName>
    </submittedName>
</protein>
<evidence type="ECO:0000313" key="2">
    <source>
        <dbReference type="EMBL" id="KKN56611.1"/>
    </source>
</evidence>
<gene>
    <name evidence="2" type="ORF">LCGC14_0570230</name>
</gene>
<sequence>MKVFAQVLTSAVSGGDGVAYGWSPVFDISRHAKNGFFNLEWDIATSGTTVRFAWSGSSTVAGTQTTGSPLIKSGATSGSGPDQTGRDFAGFDPEAFPFIRIGAAAEGTTATISTSLMVD</sequence>